<accession>A0AAW2Z334</accession>
<protein>
    <submittedName>
        <fullName evidence="1">Uncharacterized protein</fullName>
    </submittedName>
</protein>
<evidence type="ECO:0000313" key="2">
    <source>
        <dbReference type="Proteomes" id="UP001431209"/>
    </source>
</evidence>
<proteinExistence type="predicted"/>
<feature type="non-terminal residue" evidence="1">
    <location>
        <position position="62"/>
    </location>
</feature>
<comment type="caution">
    <text evidence="1">The sequence shown here is derived from an EMBL/GenBank/DDBJ whole genome shotgun (WGS) entry which is preliminary data.</text>
</comment>
<evidence type="ECO:0000313" key="1">
    <source>
        <dbReference type="EMBL" id="KAL0483724.1"/>
    </source>
</evidence>
<sequence length="62" mass="6922">MSEIYLWGQIVADLPNPRPKLIAYYKQRGIILKQVALCTSSIYALSGDGILYVSSYSIPEDV</sequence>
<gene>
    <name evidence="1" type="ORF">AKO1_014006</name>
</gene>
<organism evidence="1 2">
    <name type="scientific">Acrasis kona</name>
    <dbReference type="NCBI Taxonomy" id="1008807"/>
    <lineage>
        <taxon>Eukaryota</taxon>
        <taxon>Discoba</taxon>
        <taxon>Heterolobosea</taxon>
        <taxon>Tetramitia</taxon>
        <taxon>Eutetramitia</taxon>
        <taxon>Acrasidae</taxon>
        <taxon>Acrasis</taxon>
    </lineage>
</organism>
<keyword evidence="2" id="KW-1185">Reference proteome</keyword>
<name>A0AAW2Z334_9EUKA</name>
<dbReference type="Proteomes" id="UP001431209">
    <property type="component" value="Unassembled WGS sequence"/>
</dbReference>
<reference evidence="1 2" key="1">
    <citation type="submission" date="2024-03" db="EMBL/GenBank/DDBJ databases">
        <title>The Acrasis kona genome and developmental transcriptomes reveal deep origins of eukaryotic multicellular pathways.</title>
        <authorList>
            <person name="Sheikh S."/>
            <person name="Fu C.-J."/>
            <person name="Brown M.W."/>
            <person name="Baldauf S.L."/>
        </authorList>
    </citation>
    <scope>NUCLEOTIDE SEQUENCE [LARGE SCALE GENOMIC DNA]</scope>
    <source>
        <strain evidence="1 2">ATCC MYA-3509</strain>
    </source>
</reference>
<dbReference type="EMBL" id="JAOPGA020000984">
    <property type="protein sequence ID" value="KAL0483724.1"/>
    <property type="molecule type" value="Genomic_DNA"/>
</dbReference>
<dbReference type="AlphaFoldDB" id="A0AAW2Z334"/>